<dbReference type="Gene3D" id="3.40.50.150">
    <property type="entry name" value="Vaccinia Virus protein VP39"/>
    <property type="match status" value="1"/>
</dbReference>
<dbReference type="CDD" id="cd02440">
    <property type="entry name" value="AdoMet_MTases"/>
    <property type="match status" value="1"/>
</dbReference>
<evidence type="ECO:0000256" key="3">
    <source>
        <dbReference type="ARBA" id="ARBA00047418"/>
    </source>
</evidence>
<name>A0ABR4P6S0_9HELO</name>
<evidence type="ECO:0000313" key="8">
    <source>
        <dbReference type="EMBL" id="KAL3418994.1"/>
    </source>
</evidence>
<organism evidence="8 9">
    <name type="scientific">Phlyctema vagabunda</name>
    <dbReference type="NCBI Taxonomy" id="108571"/>
    <lineage>
        <taxon>Eukaryota</taxon>
        <taxon>Fungi</taxon>
        <taxon>Dikarya</taxon>
        <taxon>Ascomycota</taxon>
        <taxon>Pezizomycotina</taxon>
        <taxon>Leotiomycetes</taxon>
        <taxon>Helotiales</taxon>
        <taxon>Dermateaceae</taxon>
        <taxon>Phlyctema</taxon>
    </lineage>
</organism>
<comment type="catalytic activity">
    <reaction evidence="6">
        <text>a 5'-end (N(7)-methyl 5'-triphosphoguanosine)-ribonucleoside in snRNA + S-adenosyl-L-methionine = a 5'-end (N(2),N(7)-dimethyl 5'-triphosphoguanosine)-ribonucleoside in snRNA + S-adenosyl-L-homocysteine + H(+)</text>
        <dbReference type="Rhea" id="RHEA:78471"/>
        <dbReference type="Rhea" id="RHEA-COMP:19085"/>
        <dbReference type="Rhea" id="RHEA-COMP:19087"/>
        <dbReference type="ChEBI" id="CHEBI:15378"/>
        <dbReference type="ChEBI" id="CHEBI:57856"/>
        <dbReference type="ChEBI" id="CHEBI:59789"/>
        <dbReference type="ChEBI" id="CHEBI:156461"/>
        <dbReference type="ChEBI" id="CHEBI:172880"/>
    </reaction>
    <physiologicalReaction direction="left-to-right" evidence="6">
        <dbReference type="Rhea" id="RHEA:78472"/>
    </physiologicalReaction>
</comment>
<dbReference type="GO" id="GO:0032259">
    <property type="term" value="P:methylation"/>
    <property type="evidence" value="ECO:0007669"/>
    <property type="project" value="UniProtKB-KW"/>
</dbReference>
<evidence type="ECO:0000256" key="6">
    <source>
        <dbReference type="ARBA" id="ARBA00049075"/>
    </source>
</evidence>
<reference evidence="8 9" key="1">
    <citation type="submission" date="2024-06" db="EMBL/GenBank/DDBJ databases">
        <title>Complete genome of Phlyctema vagabunda strain 19-DSS-EL-015.</title>
        <authorList>
            <person name="Fiorenzani C."/>
        </authorList>
    </citation>
    <scope>NUCLEOTIDE SEQUENCE [LARGE SCALE GENOMIC DNA]</scope>
    <source>
        <strain evidence="8 9">19-DSS-EL-015</strain>
    </source>
</reference>
<comment type="catalytic activity">
    <reaction evidence="5">
        <text>a 5'-end (N(2),N(7)-dimethyl 5'-triphosphoguanosine)-ribonucleoside in snRNA + S-adenosyl-L-methionine = a 5'-end (N(2),N(2),N(7)-trimethyl 5'-triphosphoguanosine)-ribonucleoside in snRNA + S-adenosyl-L-homocysteine + H(+)</text>
        <dbReference type="Rhea" id="RHEA:78479"/>
        <dbReference type="Rhea" id="RHEA-COMP:19087"/>
        <dbReference type="Rhea" id="RHEA-COMP:19089"/>
        <dbReference type="ChEBI" id="CHEBI:15378"/>
        <dbReference type="ChEBI" id="CHEBI:57856"/>
        <dbReference type="ChEBI" id="CHEBI:59789"/>
        <dbReference type="ChEBI" id="CHEBI:167623"/>
        <dbReference type="ChEBI" id="CHEBI:172880"/>
    </reaction>
    <physiologicalReaction direction="left-to-right" evidence="5">
        <dbReference type="Rhea" id="RHEA:78480"/>
    </physiologicalReaction>
</comment>
<keyword evidence="9" id="KW-1185">Reference proteome</keyword>
<protein>
    <recommendedName>
        <fullName evidence="1">Trimethylguanosine synthase</fullName>
    </recommendedName>
    <alternativeName>
        <fullName evidence="7">Cap-specific guanine-N(2) methyltransferase</fullName>
    </alternativeName>
</protein>
<comment type="catalytic activity">
    <reaction evidence="4">
        <text>a 5'-end (N(7)-methyl 5'-triphosphoguanosine)-ribonucleoside in snoRNA + S-adenosyl-L-methionine = a 5'-end (N(2),N(7)-dimethyl 5'-triphosphoguanosine)-ribonucleoside in snoRNA + S-adenosyl-L-homocysteine + H(+)</text>
        <dbReference type="Rhea" id="RHEA:78475"/>
        <dbReference type="Rhea" id="RHEA-COMP:19086"/>
        <dbReference type="Rhea" id="RHEA-COMP:19088"/>
        <dbReference type="ChEBI" id="CHEBI:15378"/>
        <dbReference type="ChEBI" id="CHEBI:57856"/>
        <dbReference type="ChEBI" id="CHEBI:59789"/>
        <dbReference type="ChEBI" id="CHEBI:156461"/>
        <dbReference type="ChEBI" id="CHEBI:172880"/>
    </reaction>
    <physiologicalReaction direction="left-to-right" evidence="4">
        <dbReference type="Rhea" id="RHEA:78476"/>
    </physiologicalReaction>
</comment>
<dbReference type="EMBL" id="JBFCZG010000008">
    <property type="protein sequence ID" value="KAL3418994.1"/>
    <property type="molecule type" value="Genomic_DNA"/>
</dbReference>
<dbReference type="InterPro" id="IPR019012">
    <property type="entry name" value="RNA_cap_Gua-N2-MeTrfase"/>
</dbReference>
<dbReference type="Pfam" id="PF09445">
    <property type="entry name" value="Methyltransf_15"/>
    <property type="match status" value="1"/>
</dbReference>
<dbReference type="InterPro" id="IPR029063">
    <property type="entry name" value="SAM-dependent_MTases_sf"/>
</dbReference>
<keyword evidence="8" id="KW-0489">Methyltransferase</keyword>
<dbReference type="PANTHER" id="PTHR14741">
    <property type="entry name" value="S-ADENOSYLMETHIONINE-DEPENDENT METHYLTRANSFERASE RELATED"/>
    <property type="match status" value="1"/>
</dbReference>
<sequence>MIKPRIPSAMSVEEDWARPLSGDQIMGEHRRPSYPLTDECRHYSHLSEVPWDIQKYWHQRHSIFSAYDDGIYMTDDAWFGVTPEPVAHKVASDLTVYADSSKTVIIDIFAGAGGNAIAFALSERWSQVIAVEKNPAVIACAQNNAAIYGVESKITWVNDDCFAFLPSSGIDRSKTVIFASPPWGGVGYSGDDIFDLDAMQPYSLRMIHRLCTGMISALFLPRNSDLRQIARLTAENQQIDVVQYCMEGASKGLVAYFPAAKPSSEQVE</sequence>
<comment type="similarity">
    <text evidence="2">Belongs to the methyltransferase superfamily. Trimethylguanosine synthase family.</text>
</comment>
<dbReference type="SUPFAM" id="SSF53335">
    <property type="entry name" value="S-adenosyl-L-methionine-dependent methyltransferases"/>
    <property type="match status" value="1"/>
</dbReference>
<dbReference type="Proteomes" id="UP001629113">
    <property type="component" value="Unassembled WGS sequence"/>
</dbReference>
<keyword evidence="8" id="KW-0808">Transferase</keyword>
<evidence type="ECO:0000256" key="7">
    <source>
        <dbReference type="ARBA" id="ARBA00049790"/>
    </source>
</evidence>
<gene>
    <name evidence="8" type="ORF">PVAG01_09215</name>
</gene>
<evidence type="ECO:0000313" key="9">
    <source>
        <dbReference type="Proteomes" id="UP001629113"/>
    </source>
</evidence>
<comment type="catalytic activity">
    <reaction evidence="3">
        <text>a 5'-end (N(2),N(7)-dimethyl 5'-triphosphoguanosine)-ribonucleoside in snoRNA + S-adenosyl-L-methionine = a 5'-end (N(2),N(2),N(7)-trimethyl 5'-triphosphoguanosine)-ribonucleoside in snoRNA + S-adenosyl-L-homocysteine + H(+)</text>
        <dbReference type="Rhea" id="RHEA:78507"/>
        <dbReference type="Rhea" id="RHEA-COMP:19088"/>
        <dbReference type="Rhea" id="RHEA-COMP:19090"/>
        <dbReference type="ChEBI" id="CHEBI:15378"/>
        <dbReference type="ChEBI" id="CHEBI:57856"/>
        <dbReference type="ChEBI" id="CHEBI:59789"/>
        <dbReference type="ChEBI" id="CHEBI:167623"/>
        <dbReference type="ChEBI" id="CHEBI:172880"/>
    </reaction>
    <physiologicalReaction direction="left-to-right" evidence="3">
        <dbReference type="Rhea" id="RHEA:78508"/>
    </physiologicalReaction>
</comment>
<accession>A0ABR4P6S0</accession>
<dbReference type="GO" id="GO:0008168">
    <property type="term" value="F:methyltransferase activity"/>
    <property type="evidence" value="ECO:0007669"/>
    <property type="project" value="UniProtKB-KW"/>
</dbReference>
<evidence type="ECO:0000256" key="1">
    <source>
        <dbReference type="ARBA" id="ARBA00018517"/>
    </source>
</evidence>
<evidence type="ECO:0000256" key="2">
    <source>
        <dbReference type="ARBA" id="ARBA00025783"/>
    </source>
</evidence>
<comment type="caution">
    <text evidence="8">The sequence shown here is derived from an EMBL/GenBank/DDBJ whole genome shotgun (WGS) entry which is preliminary data.</text>
</comment>
<proteinExistence type="inferred from homology"/>
<dbReference type="PANTHER" id="PTHR14741:SF32">
    <property type="entry name" value="TRIMETHYLGUANOSINE SYNTHASE"/>
    <property type="match status" value="1"/>
</dbReference>
<evidence type="ECO:0000256" key="4">
    <source>
        <dbReference type="ARBA" id="ARBA00048740"/>
    </source>
</evidence>
<evidence type="ECO:0000256" key="5">
    <source>
        <dbReference type="ARBA" id="ARBA00048763"/>
    </source>
</evidence>